<dbReference type="Gene3D" id="3.30.1460.30">
    <property type="entry name" value="YgaC/TfoX-N like chaperone"/>
    <property type="match status" value="1"/>
</dbReference>
<sequence>MHVALTQQREDHDPEGREAIDGVLHDYSGLVSPHGLYIVSATSAMSEAEASVAPMLDAAAMERAHAILDPIAQEYLAMPDVDIGAMFGSEGLRVRGKVFAFVSFQGSLALKLPEARVDELDAAAGTARMVMRERSMREWLIVSPDAPDRWAPLVAEAYVFVDSITP</sequence>
<accession>A0ABN2QLX1</accession>
<proteinExistence type="predicted"/>
<dbReference type="Proteomes" id="UP001499933">
    <property type="component" value="Unassembled WGS sequence"/>
</dbReference>
<dbReference type="EMBL" id="BAAAOG010000002">
    <property type="protein sequence ID" value="GAA1954827.1"/>
    <property type="molecule type" value="Genomic_DNA"/>
</dbReference>
<dbReference type="SUPFAM" id="SSF159894">
    <property type="entry name" value="YgaC/TfoX-N like"/>
    <property type="match status" value="1"/>
</dbReference>
<keyword evidence="2" id="KW-1185">Reference proteome</keyword>
<reference evidence="1 2" key="1">
    <citation type="journal article" date="2019" name="Int. J. Syst. Evol. Microbiol.">
        <title>The Global Catalogue of Microorganisms (GCM) 10K type strain sequencing project: providing services to taxonomists for standard genome sequencing and annotation.</title>
        <authorList>
            <consortium name="The Broad Institute Genomics Platform"/>
            <consortium name="The Broad Institute Genome Sequencing Center for Infectious Disease"/>
            <person name="Wu L."/>
            <person name="Ma J."/>
        </authorList>
    </citation>
    <scope>NUCLEOTIDE SEQUENCE [LARGE SCALE GENOMIC DNA]</scope>
    <source>
        <strain evidence="1 2">JCM 14901</strain>
    </source>
</reference>
<organism evidence="1 2">
    <name type="scientific">Microbacterium deminutum</name>
    <dbReference type="NCBI Taxonomy" id="344164"/>
    <lineage>
        <taxon>Bacteria</taxon>
        <taxon>Bacillati</taxon>
        <taxon>Actinomycetota</taxon>
        <taxon>Actinomycetes</taxon>
        <taxon>Micrococcales</taxon>
        <taxon>Microbacteriaceae</taxon>
        <taxon>Microbacterium</taxon>
    </lineage>
</organism>
<evidence type="ECO:0008006" key="3">
    <source>
        <dbReference type="Google" id="ProtNLM"/>
    </source>
</evidence>
<name>A0ABN2QLX1_9MICO</name>
<gene>
    <name evidence="1" type="ORF">GCM10009776_16000</name>
</gene>
<protein>
    <recommendedName>
        <fullName evidence="3">TfoX N-terminal domain-containing protein</fullName>
    </recommendedName>
</protein>
<evidence type="ECO:0000313" key="2">
    <source>
        <dbReference type="Proteomes" id="UP001499933"/>
    </source>
</evidence>
<comment type="caution">
    <text evidence="1">The sequence shown here is derived from an EMBL/GenBank/DDBJ whole genome shotgun (WGS) entry which is preliminary data.</text>
</comment>
<evidence type="ECO:0000313" key="1">
    <source>
        <dbReference type="EMBL" id="GAA1954827.1"/>
    </source>
</evidence>